<protein>
    <submittedName>
        <fullName evidence="2">Uncharacterized protein</fullName>
    </submittedName>
</protein>
<dbReference type="Proteomes" id="UP000053989">
    <property type="component" value="Unassembled WGS sequence"/>
</dbReference>
<dbReference type="AlphaFoldDB" id="A0A0C3B0L3"/>
<organism evidence="2 3">
    <name type="scientific">Scleroderma citrinum Foug A</name>
    <dbReference type="NCBI Taxonomy" id="1036808"/>
    <lineage>
        <taxon>Eukaryota</taxon>
        <taxon>Fungi</taxon>
        <taxon>Dikarya</taxon>
        <taxon>Basidiomycota</taxon>
        <taxon>Agaricomycotina</taxon>
        <taxon>Agaricomycetes</taxon>
        <taxon>Agaricomycetidae</taxon>
        <taxon>Boletales</taxon>
        <taxon>Sclerodermatineae</taxon>
        <taxon>Sclerodermataceae</taxon>
        <taxon>Scleroderma</taxon>
    </lineage>
</organism>
<sequence length="57" mass="5877">MSTIPVSNTGATMTTSNTDYNDATQLASANTVQFRDDGATRLADASVAPPPPPPQRG</sequence>
<feature type="compositionally biased region" description="Pro residues" evidence="1">
    <location>
        <begin position="48"/>
        <end position="57"/>
    </location>
</feature>
<dbReference type="InParanoid" id="A0A0C3B0L3"/>
<keyword evidence="3" id="KW-1185">Reference proteome</keyword>
<reference evidence="3" key="2">
    <citation type="submission" date="2015-01" db="EMBL/GenBank/DDBJ databases">
        <title>Evolutionary Origins and Diversification of the Mycorrhizal Mutualists.</title>
        <authorList>
            <consortium name="DOE Joint Genome Institute"/>
            <consortium name="Mycorrhizal Genomics Consortium"/>
            <person name="Kohler A."/>
            <person name="Kuo A."/>
            <person name="Nagy L.G."/>
            <person name="Floudas D."/>
            <person name="Copeland A."/>
            <person name="Barry K.W."/>
            <person name="Cichocki N."/>
            <person name="Veneault-Fourrey C."/>
            <person name="LaButti K."/>
            <person name="Lindquist E.A."/>
            <person name="Lipzen A."/>
            <person name="Lundell T."/>
            <person name="Morin E."/>
            <person name="Murat C."/>
            <person name="Riley R."/>
            <person name="Ohm R."/>
            <person name="Sun H."/>
            <person name="Tunlid A."/>
            <person name="Henrissat B."/>
            <person name="Grigoriev I.V."/>
            <person name="Hibbett D.S."/>
            <person name="Martin F."/>
        </authorList>
    </citation>
    <scope>NUCLEOTIDE SEQUENCE [LARGE SCALE GENOMIC DNA]</scope>
    <source>
        <strain evidence="3">Foug A</strain>
    </source>
</reference>
<evidence type="ECO:0000256" key="1">
    <source>
        <dbReference type="SAM" id="MobiDB-lite"/>
    </source>
</evidence>
<evidence type="ECO:0000313" key="3">
    <source>
        <dbReference type="Proteomes" id="UP000053989"/>
    </source>
</evidence>
<dbReference type="HOGENOM" id="CLU_3002236_0_0_1"/>
<feature type="region of interest" description="Disordered" evidence="1">
    <location>
        <begin position="37"/>
        <end position="57"/>
    </location>
</feature>
<feature type="non-terminal residue" evidence="2">
    <location>
        <position position="57"/>
    </location>
</feature>
<name>A0A0C3B0L3_9AGAM</name>
<proteinExistence type="predicted"/>
<evidence type="ECO:0000313" key="2">
    <source>
        <dbReference type="EMBL" id="KIM70797.1"/>
    </source>
</evidence>
<dbReference type="EMBL" id="KN822004">
    <property type="protein sequence ID" value="KIM70797.1"/>
    <property type="molecule type" value="Genomic_DNA"/>
</dbReference>
<accession>A0A0C3B0L3</accession>
<gene>
    <name evidence="2" type="ORF">SCLCIDRAFT_1206950</name>
</gene>
<reference evidence="2 3" key="1">
    <citation type="submission" date="2014-04" db="EMBL/GenBank/DDBJ databases">
        <authorList>
            <consortium name="DOE Joint Genome Institute"/>
            <person name="Kuo A."/>
            <person name="Kohler A."/>
            <person name="Nagy L.G."/>
            <person name="Floudas D."/>
            <person name="Copeland A."/>
            <person name="Barry K.W."/>
            <person name="Cichocki N."/>
            <person name="Veneault-Fourrey C."/>
            <person name="LaButti K."/>
            <person name="Lindquist E.A."/>
            <person name="Lipzen A."/>
            <person name="Lundell T."/>
            <person name="Morin E."/>
            <person name="Murat C."/>
            <person name="Sun H."/>
            <person name="Tunlid A."/>
            <person name="Henrissat B."/>
            <person name="Grigoriev I.V."/>
            <person name="Hibbett D.S."/>
            <person name="Martin F."/>
            <person name="Nordberg H.P."/>
            <person name="Cantor M.N."/>
            <person name="Hua S.X."/>
        </authorList>
    </citation>
    <scope>NUCLEOTIDE SEQUENCE [LARGE SCALE GENOMIC DNA]</scope>
    <source>
        <strain evidence="2 3">Foug A</strain>
    </source>
</reference>